<organism evidence="1 2">
    <name type="scientific">Colletotrichum gloeosporioides (strain Cg-14)</name>
    <name type="common">Anthracnose fungus</name>
    <name type="synonym">Glomerella cingulata</name>
    <dbReference type="NCBI Taxonomy" id="1237896"/>
    <lineage>
        <taxon>Eukaryota</taxon>
        <taxon>Fungi</taxon>
        <taxon>Dikarya</taxon>
        <taxon>Ascomycota</taxon>
        <taxon>Pezizomycotina</taxon>
        <taxon>Sordariomycetes</taxon>
        <taxon>Hypocreomycetidae</taxon>
        <taxon>Glomerellales</taxon>
        <taxon>Glomerellaceae</taxon>
        <taxon>Colletotrichum</taxon>
        <taxon>Colletotrichum gloeosporioides species complex</taxon>
    </lineage>
</organism>
<name>T0L4J5_COLGC</name>
<protein>
    <submittedName>
        <fullName evidence="1">Uncharacterized protein</fullName>
    </submittedName>
</protein>
<accession>T0L4J5</accession>
<dbReference type="EMBL" id="AMYD01004445">
    <property type="protein sequence ID" value="EQB43155.1"/>
    <property type="molecule type" value="Genomic_DNA"/>
</dbReference>
<gene>
    <name evidence="1" type="ORF">CGLO_18229</name>
</gene>
<dbReference type="Proteomes" id="UP000015530">
    <property type="component" value="Unassembled WGS sequence"/>
</dbReference>
<dbReference type="HOGENOM" id="CLU_2904058_0_0_1"/>
<comment type="caution">
    <text evidence="1">The sequence shown here is derived from an EMBL/GenBank/DDBJ whole genome shotgun (WGS) entry which is preliminary data.</text>
</comment>
<sequence>MSQTSRDVRAAVNINGQTYNIRIRKSRRGSSTTAVRSCFENVGVEKAGVLNGLPFVPPLVGK</sequence>
<dbReference type="AlphaFoldDB" id="T0L4J5"/>
<evidence type="ECO:0000313" key="2">
    <source>
        <dbReference type="Proteomes" id="UP000015530"/>
    </source>
</evidence>
<reference evidence="2" key="1">
    <citation type="journal article" date="2013" name="Mol. Plant Microbe Interact.">
        <title>Global aspects of pacC regulation of pathogenicity genes in Colletotrichum gloeosporioides as revealed by transcriptome analysis.</title>
        <authorList>
            <person name="Alkan N."/>
            <person name="Meng X."/>
            <person name="Friedlander G."/>
            <person name="Reuveni E."/>
            <person name="Sukno S."/>
            <person name="Sherman A."/>
            <person name="Thon M."/>
            <person name="Fluhr R."/>
            <person name="Prusky D."/>
        </authorList>
    </citation>
    <scope>NUCLEOTIDE SEQUENCE [LARGE SCALE GENOMIC DNA]</scope>
    <source>
        <strain evidence="2">Cg-14</strain>
    </source>
</reference>
<evidence type="ECO:0000313" key="1">
    <source>
        <dbReference type="EMBL" id="EQB43155.1"/>
    </source>
</evidence>
<proteinExistence type="predicted"/>